<evidence type="ECO:0000256" key="1">
    <source>
        <dbReference type="SAM" id="MobiDB-lite"/>
    </source>
</evidence>
<dbReference type="EMBL" id="BAABJP010000001">
    <property type="protein sequence ID" value="GAA5146350.1"/>
    <property type="molecule type" value="Genomic_DNA"/>
</dbReference>
<keyword evidence="4" id="KW-1185">Reference proteome</keyword>
<protein>
    <submittedName>
        <fullName evidence="3">Uncharacterized protein</fullName>
    </submittedName>
</protein>
<feature type="region of interest" description="Disordered" evidence="1">
    <location>
        <begin position="61"/>
        <end position="87"/>
    </location>
</feature>
<reference evidence="4" key="1">
    <citation type="journal article" date="2019" name="Int. J. Syst. Evol. Microbiol.">
        <title>The Global Catalogue of Microorganisms (GCM) 10K type strain sequencing project: providing services to taxonomists for standard genome sequencing and annotation.</title>
        <authorList>
            <consortium name="The Broad Institute Genomics Platform"/>
            <consortium name="The Broad Institute Genome Sequencing Center for Infectious Disease"/>
            <person name="Wu L."/>
            <person name="Ma J."/>
        </authorList>
    </citation>
    <scope>NUCLEOTIDE SEQUENCE [LARGE SCALE GENOMIC DNA]</scope>
    <source>
        <strain evidence="4">JCM 18303</strain>
    </source>
</reference>
<name>A0ABP9PGV5_9PSEU</name>
<sequence length="87" mass="8712">MGRIGFPVMAAVFAVGLASSPAMAATPGALGASAAPVAQVAPAALGKPPVRHRTVSAKECRANHGRVAGPRNHLACRGGKFNGDEVR</sequence>
<evidence type="ECO:0000313" key="4">
    <source>
        <dbReference type="Proteomes" id="UP001428817"/>
    </source>
</evidence>
<proteinExistence type="predicted"/>
<evidence type="ECO:0000256" key="2">
    <source>
        <dbReference type="SAM" id="SignalP"/>
    </source>
</evidence>
<organism evidence="3 4">
    <name type="scientific">Pseudonocardia eucalypti</name>
    <dbReference type="NCBI Taxonomy" id="648755"/>
    <lineage>
        <taxon>Bacteria</taxon>
        <taxon>Bacillati</taxon>
        <taxon>Actinomycetota</taxon>
        <taxon>Actinomycetes</taxon>
        <taxon>Pseudonocardiales</taxon>
        <taxon>Pseudonocardiaceae</taxon>
        <taxon>Pseudonocardia</taxon>
    </lineage>
</organism>
<feature type="chain" id="PRO_5045473547" evidence="2">
    <location>
        <begin position="25"/>
        <end position="87"/>
    </location>
</feature>
<keyword evidence="2" id="KW-0732">Signal</keyword>
<dbReference type="Proteomes" id="UP001428817">
    <property type="component" value="Unassembled WGS sequence"/>
</dbReference>
<evidence type="ECO:0000313" key="3">
    <source>
        <dbReference type="EMBL" id="GAA5146350.1"/>
    </source>
</evidence>
<feature type="signal peptide" evidence="2">
    <location>
        <begin position="1"/>
        <end position="24"/>
    </location>
</feature>
<gene>
    <name evidence="3" type="ORF">GCM10023321_05680</name>
</gene>
<comment type="caution">
    <text evidence="3">The sequence shown here is derived from an EMBL/GenBank/DDBJ whole genome shotgun (WGS) entry which is preliminary data.</text>
</comment>
<accession>A0ABP9PGV5</accession>